<dbReference type="PRINTS" id="PR00237">
    <property type="entry name" value="GPCRRHODOPSN"/>
</dbReference>
<feature type="transmembrane region" description="Helical" evidence="5">
    <location>
        <begin position="231"/>
        <end position="249"/>
    </location>
</feature>
<keyword evidence="4 5" id="KW-0472">Membrane</keyword>
<dbReference type="GO" id="GO:0005549">
    <property type="term" value="F:odorant binding"/>
    <property type="evidence" value="ECO:0007669"/>
    <property type="project" value="TreeGrafter"/>
</dbReference>
<dbReference type="InParanoid" id="H3ADN3"/>
<feature type="transmembrane region" description="Helical" evidence="5">
    <location>
        <begin position="189"/>
        <end position="210"/>
    </location>
</feature>
<dbReference type="FunFam" id="1.20.1070.10:FF:000096">
    <property type="entry name" value="Odorant receptor 131-2"/>
    <property type="match status" value="1"/>
</dbReference>
<dbReference type="AlphaFoldDB" id="H3ADN3"/>
<evidence type="ECO:0000256" key="5">
    <source>
        <dbReference type="SAM" id="Phobius"/>
    </source>
</evidence>
<keyword evidence="3 5" id="KW-1133">Transmembrane helix</keyword>
<dbReference type="SUPFAM" id="SSF81321">
    <property type="entry name" value="Family A G protein-coupled receptor-like"/>
    <property type="match status" value="1"/>
</dbReference>
<feature type="transmembrane region" description="Helical" evidence="5">
    <location>
        <begin position="60"/>
        <end position="89"/>
    </location>
</feature>
<reference evidence="7" key="2">
    <citation type="submission" date="2025-08" db="UniProtKB">
        <authorList>
            <consortium name="Ensembl"/>
        </authorList>
    </citation>
    <scope>IDENTIFICATION</scope>
</reference>
<dbReference type="EMBL" id="AFYH01199012">
    <property type="status" value="NOT_ANNOTATED_CDS"/>
    <property type="molecule type" value="Genomic_DNA"/>
</dbReference>
<evidence type="ECO:0000256" key="3">
    <source>
        <dbReference type="ARBA" id="ARBA00022989"/>
    </source>
</evidence>
<reference evidence="8" key="1">
    <citation type="submission" date="2011-08" db="EMBL/GenBank/DDBJ databases">
        <title>The draft genome of Latimeria chalumnae.</title>
        <authorList>
            <person name="Di Palma F."/>
            <person name="Alfoldi J."/>
            <person name="Johnson J."/>
            <person name="Berlin A."/>
            <person name="Gnerre S."/>
            <person name="Jaffe D."/>
            <person name="MacCallum I."/>
            <person name="Young S."/>
            <person name="Walker B.J."/>
            <person name="Lander E."/>
            <person name="Lindblad-Toh K."/>
        </authorList>
    </citation>
    <scope>NUCLEOTIDE SEQUENCE [LARGE SCALE GENOMIC DNA]</scope>
    <source>
        <strain evidence="8">Wild caught</strain>
    </source>
</reference>
<dbReference type="GeneTree" id="ENSGT00940000161337"/>
<dbReference type="Ensembl" id="ENSLACT00000007820.1">
    <property type="protein sequence ID" value="ENSLACP00000007754.1"/>
    <property type="gene ID" value="ENSLACG00000006868.1"/>
</dbReference>
<accession>H3ADN3</accession>
<dbReference type="GO" id="GO:0016020">
    <property type="term" value="C:membrane"/>
    <property type="evidence" value="ECO:0007669"/>
    <property type="project" value="UniProtKB-SubCell"/>
</dbReference>
<dbReference type="OMA" id="EICCIER"/>
<dbReference type="PANTHER" id="PTHR26451">
    <property type="entry name" value="G_PROTEIN_RECEP_F1_2 DOMAIN-CONTAINING PROTEIN"/>
    <property type="match status" value="1"/>
</dbReference>
<feature type="domain" description="G-protein coupled receptors family 1 profile" evidence="6">
    <location>
        <begin position="39"/>
        <end position="287"/>
    </location>
</feature>
<reference evidence="7" key="3">
    <citation type="submission" date="2025-09" db="UniProtKB">
        <authorList>
            <consortium name="Ensembl"/>
        </authorList>
    </citation>
    <scope>IDENTIFICATION</scope>
</reference>
<feature type="transmembrane region" description="Helical" evidence="5">
    <location>
        <begin position="269"/>
        <end position="289"/>
    </location>
</feature>
<organism evidence="7 8">
    <name type="scientific">Latimeria chalumnae</name>
    <name type="common">Coelacanth</name>
    <dbReference type="NCBI Taxonomy" id="7897"/>
    <lineage>
        <taxon>Eukaryota</taxon>
        <taxon>Metazoa</taxon>
        <taxon>Chordata</taxon>
        <taxon>Craniata</taxon>
        <taxon>Vertebrata</taxon>
        <taxon>Euteleostomi</taxon>
        <taxon>Coelacanthiformes</taxon>
        <taxon>Coelacanthidae</taxon>
        <taxon>Latimeria</taxon>
    </lineage>
</organism>
<feature type="transmembrane region" description="Helical" evidence="5">
    <location>
        <begin position="138"/>
        <end position="160"/>
    </location>
</feature>
<dbReference type="InterPro" id="IPR000276">
    <property type="entry name" value="GPCR_Rhodpsn"/>
</dbReference>
<comment type="subcellular location">
    <subcellularLocation>
        <location evidence="1">Membrane</location>
    </subcellularLocation>
</comment>
<keyword evidence="2 5" id="KW-0812">Transmembrane</keyword>
<dbReference type="PROSITE" id="PS50262">
    <property type="entry name" value="G_PROTEIN_RECEP_F1_2"/>
    <property type="match status" value="1"/>
</dbReference>
<dbReference type="Gene3D" id="1.20.1070.10">
    <property type="entry name" value="Rhodopsin 7-helix transmembrane proteins"/>
    <property type="match status" value="1"/>
</dbReference>
<sequence length="317" mass="36493">MDNSTSVVINGTQTALRTDGNSLIRFTFLVDFIFISLYFITLMFQAFFSMRAFRDSVHYVLFAHMLLIDTIQFLMTVILTMFIALLFTIPVPVCSLLIFISFVTYLSTPLNLAVMSLERYVAICFPLRHAEICCIERSWIAMMAIWITGSAPSIAENILLRVLVRKSFFSTNVLCMREFITVTSAQTTFMFVVQIFMLVLVAMTILYTYIKIMLEAKKVSVDKTSVSKARKTVILHGAQLSLCMLSFIFPLTDSVLKELSTWLWHNLTYINFLIFVLFPRFLSPLIYGLRDEAFRNSMKKFLPCYTSRIIPTRLNVT</sequence>
<proteinExistence type="predicted"/>
<protein>
    <recommendedName>
        <fullName evidence="6">G-protein coupled receptors family 1 profile domain-containing protein</fullName>
    </recommendedName>
</protein>
<dbReference type="InterPro" id="IPR017452">
    <property type="entry name" value="GPCR_Rhodpsn_7TM"/>
</dbReference>
<name>H3ADN3_LATCH</name>
<evidence type="ECO:0000256" key="4">
    <source>
        <dbReference type="ARBA" id="ARBA00023136"/>
    </source>
</evidence>
<dbReference type="Pfam" id="PF00001">
    <property type="entry name" value="7tm_1"/>
    <property type="match status" value="1"/>
</dbReference>
<evidence type="ECO:0000313" key="7">
    <source>
        <dbReference type="Ensembl" id="ENSLACP00000007754.1"/>
    </source>
</evidence>
<evidence type="ECO:0000256" key="2">
    <source>
        <dbReference type="ARBA" id="ARBA00022692"/>
    </source>
</evidence>
<dbReference type="PANTHER" id="PTHR26451:SF991">
    <property type="entry name" value="ODORANT RECEPTOR"/>
    <property type="match status" value="1"/>
</dbReference>
<dbReference type="CDD" id="cd00637">
    <property type="entry name" value="7tm_classA_rhodopsin-like"/>
    <property type="match status" value="1"/>
</dbReference>
<dbReference type="InterPro" id="IPR052921">
    <property type="entry name" value="GPCR1_Superfamily_Member"/>
</dbReference>
<dbReference type="GO" id="GO:0004984">
    <property type="term" value="F:olfactory receptor activity"/>
    <property type="evidence" value="ECO:0007669"/>
    <property type="project" value="TreeGrafter"/>
</dbReference>
<dbReference type="GO" id="GO:0004930">
    <property type="term" value="F:G protein-coupled receptor activity"/>
    <property type="evidence" value="ECO:0007669"/>
    <property type="project" value="InterPro"/>
</dbReference>
<feature type="transmembrane region" description="Helical" evidence="5">
    <location>
        <begin position="26"/>
        <end position="48"/>
    </location>
</feature>
<keyword evidence="8" id="KW-1185">Reference proteome</keyword>
<dbReference type="eggNOG" id="ENOG502QWIF">
    <property type="taxonomic scope" value="Eukaryota"/>
</dbReference>
<gene>
    <name evidence="7" type="primary">LOC135356477</name>
</gene>
<evidence type="ECO:0000313" key="8">
    <source>
        <dbReference type="Proteomes" id="UP000008672"/>
    </source>
</evidence>
<dbReference type="Proteomes" id="UP000008672">
    <property type="component" value="Unassembled WGS sequence"/>
</dbReference>
<dbReference type="HOGENOM" id="CLU_077059_0_0_1"/>
<evidence type="ECO:0000256" key="1">
    <source>
        <dbReference type="ARBA" id="ARBA00004370"/>
    </source>
</evidence>
<evidence type="ECO:0000259" key="6">
    <source>
        <dbReference type="PROSITE" id="PS50262"/>
    </source>
</evidence>